<dbReference type="AlphaFoldDB" id="A0A5S3PVK0"/>
<protein>
    <recommendedName>
        <fullName evidence="3">Lipocalin-like domain-containing protein</fullName>
    </recommendedName>
</protein>
<evidence type="ECO:0008006" key="3">
    <source>
        <dbReference type="Google" id="ProtNLM"/>
    </source>
</evidence>
<keyword evidence="2" id="KW-1185">Reference proteome</keyword>
<reference evidence="1 2" key="1">
    <citation type="submission" date="2019-05" db="EMBL/GenBank/DDBJ databases">
        <authorList>
            <person name="Zhang J.-Y."/>
            <person name="Feg X."/>
            <person name="Du Z.-J."/>
        </authorList>
    </citation>
    <scope>NUCLEOTIDE SEQUENCE [LARGE SCALE GENOMIC DNA]</scope>
    <source>
        <strain evidence="1 2">RZ26</strain>
    </source>
</reference>
<organism evidence="1 2">
    <name type="scientific">Maribacter algarum</name>
    <name type="common">ex Zhang et al. 2020</name>
    <dbReference type="NCBI Taxonomy" id="2578118"/>
    <lineage>
        <taxon>Bacteria</taxon>
        <taxon>Pseudomonadati</taxon>
        <taxon>Bacteroidota</taxon>
        <taxon>Flavobacteriia</taxon>
        <taxon>Flavobacteriales</taxon>
        <taxon>Flavobacteriaceae</taxon>
        <taxon>Maribacter</taxon>
    </lineage>
</organism>
<dbReference type="EMBL" id="VATY01000001">
    <property type="protein sequence ID" value="TMM59005.1"/>
    <property type="molecule type" value="Genomic_DNA"/>
</dbReference>
<evidence type="ECO:0000313" key="1">
    <source>
        <dbReference type="EMBL" id="TMM59005.1"/>
    </source>
</evidence>
<dbReference type="RefSeq" id="WP_138656938.1">
    <property type="nucleotide sequence ID" value="NZ_VATY01000001.1"/>
</dbReference>
<comment type="caution">
    <text evidence="1">The sequence shown here is derived from an EMBL/GenBank/DDBJ whole genome shotgun (WGS) entry which is preliminary data.</text>
</comment>
<name>A0A5S3PVK0_9FLAO</name>
<gene>
    <name evidence="1" type="ORF">FEE95_06110</name>
</gene>
<sequence>MDYMSFYAIFFFSSFMLISCSKGEPDASFEGTWIMQATELRNCDDSRDNSAKNSDFISNEPCTDDPEFLCRFERYIFDSGVFSRSRSSVLLAIPISLSTAGTFSLSGRSLELCVDEGPVAQECSTATMEIVGNTLILTTRESNTGCTKITFYLKQ</sequence>
<accession>A0A5S3PVK0</accession>
<dbReference type="Proteomes" id="UP000310314">
    <property type="component" value="Unassembled WGS sequence"/>
</dbReference>
<proteinExistence type="predicted"/>
<evidence type="ECO:0000313" key="2">
    <source>
        <dbReference type="Proteomes" id="UP000310314"/>
    </source>
</evidence>